<organism evidence="5 6">
    <name type="scientific">Sphingobacterium thermophilum</name>
    <dbReference type="NCBI Taxonomy" id="768534"/>
    <lineage>
        <taxon>Bacteria</taxon>
        <taxon>Pseudomonadati</taxon>
        <taxon>Bacteroidota</taxon>
        <taxon>Sphingobacteriia</taxon>
        <taxon>Sphingobacteriales</taxon>
        <taxon>Sphingobacteriaceae</taxon>
        <taxon>Sphingobacterium</taxon>
    </lineage>
</organism>
<protein>
    <submittedName>
        <fullName evidence="5">Helix-turn-helix domain-containing protein</fullName>
    </submittedName>
</protein>
<dbReference type="InterPro" id="IPR009057">
    <property type="entry name" value="Homeodomain-like_sf"/>
</dbReference>
<sequence length="278" mass="31606">MAVKNIAPPPYLAGLVRNIWFTDFKMPNDHYQSIRILANGSPGLIFQHAEGHSAVKGAGGNLLPLAFIYGQSTVPCVNQMIKDAIVCGFEFYPSALKNIFGIDAAILTDALVELEHLLSKEIIDQLINCPNIYEVIQLLCVTLAKQSASFPFSTFVEESILLITQSAPQLSPAALPQYFHISQRQFQRKFKERIGVCPETYIRITKFQQSIHWLQNKKFKKIGDISYALGYTDQAYFNREFKFFSGYTPKEFMKVLAKQQLFYRTPEHTVIPLRILTD</sequence>
<dbReference type="SUPFAM" id="SSF46689">
    <property type="entry name" value="Homeodomain-like"/>
    <property type="match status" value="1"/>
</dbReference>
<dbReference type="Gene3D" id="1.10.10.60">
    <property type="entry name" value="Homeodomain-like"/>
    <property type="match status" value="1"/>
</dbReference>
<dbReference type="Pfam" id="PF12833">
    <property type="entry name" value="HTH_18"/>
    <property type="match status" value="1"/>
</dbReference>
<keyword evidence="3" id="KW-0804">Transcription</keyword>
<feature type="domain" description="HTH araC/xylS-type" evidence="4">
    <location>
        <begin position="157"/>
        <end position="255"/>
    </location>
</feature>
<keyword evidence="6" id="KW-1185">Reference proteome</keyword>
<comment type="caution">
    <text evidence="5">The sequence shown here is derived from an EMBL/GenBank/DDBJ whole genome shotgun (WGS) entry which is preliminary data.</text>
</comment>
<dbReference type="Pfam" id="PF20240">
    <property type="entry name" value="DUF6597"/>
    <property type="match status" value="1"/>
</dbReference>
<evidence type="ECO:0000313" key="5">
    <source>
        <dbReference type="EMBL" id="GAA4510002.1"/>
    </source>
</evidence>
<gene>
    <name evidence="5" type="ORF">GCM10023173_00820</name>
</gene>
<dbReference type="InterPro" id="IPR046532">
    <property type="entry name" value="DUF6597"/>
</dbReference>
<evidence type="ECO:0000256" key="1">
    <source>
        <dbReference type="ARBA" id="ARBA00023015"/>
    </source>
</evidence>
<evidence type="ECO:0000313" key="6">
    <source>
        <dbReference type="Proteomes" id="UP001500394"/>
    </source>
</evidence>
<dbReference type="EMBL" id="BAABGR010000002">
    <property type="protein sequence ID" value="GAA4510002.1"/>
    <property type="molecule type" value="Genomic_DNA"/>
</dbReference>
<dbReference type="InterPro" id="IPR018060">
    <property type="entry name" value="HTH_AraC"/>
</dbReference>
<dbReference type="Proteomes" id="UP001500394">
    <property type="component" value="Unassembled WGS sequence"/>
</dbReference>
<keyword evidence="2" id="KW-0238">DNA-binding</keyword>
<dbReference type="SMART" id="SM00342">
    <property type="entry name" value="HTH_ARAC"/>
    <property type="match status" value="1"/>
</dbReference>
<dbReference type="PROSITE" id="PS01124">
    <property type="entry name" value="HTH_ARAC_FAMILY_2"/>
    <property type="match status" value="1"/>
</dbReference>
<proteinExistence type="predicted"/>
<reference evidence="6" key="1">
    <citation type="journal article" date="2019" name="Int. J. Syst. Evol. Microbiol.">
        <title>The Global Catalogue of Microorganisms (GCM) 10K type strain sequencing project: providing services to taxonomists for standard genome sequencing and annotation.</title>
        <authorList>
            <consortium name="The Broad Institute Genomics Platform"/>
            <consortium name="The Broad Institute Genome Sequencing Center for Infectious Disease"/>
            <person name="Wu L."/>
            <person name="Ma J."/>
        </authorList>
    </citation>
    <scope>NUCLEOTIDE SEQUENCE [LARGE SCALE GENOMIC DNA]</scope>
    <source>
        <strain evidence="6">JCM 17858</strain>
    </source>
</reference>
<evidence type="ECO:0000259" key="4">
    <source>
        <dbReference type="PROSITE" id="PS01124"/>
    </source>
</evidence>
<evidence type="ECO:0000256" key="3">
    <source>
        <dbReference type="ARBA" id="ARBA00023163"/>
    </source>
</evidence>
<dbReference type="RefSeq" id="WP_345063114.1">
    <property type="nucleotide sequence ID" value="NZ_BAABGR010000002.1"/>
</dbReference>
<evidence type="ECO:0000256" key="2">
    <source>
        <dbReference type="ARBA" id="ARBA00023125"/>
    </source>
</evidence>
<dbReference type="PANTHER" id="PTHR43280:SF2">
    <property type="entry name" value="HTH-TYPE TRANSCRIPTIONAL REGULATOR EXSA"/>
    <property type="match status" value="1"/>
</dbReference>
<dbReference type="PANTHER" id="PTHR43280">
    <property type="entry name" value="ARAC-FAMILY TRANSCRIPTIONAL REGULATOR"/>
    <property type="match status" value="1"/>
</dbReference>
<name>A0ABP8QS66_9SPHI</name>
<keyword evidence="1" id="KW-0805">Transcription regulation</keyword>
<accession>A0ABP8QS66</accession>